<dbReference type="PANTHER" id="PTHR33910:SF1">
    <property type="entry name" value="PROTEIN TRANSLOCASE SUBUNIT SECE"/>
    <property type="match status" value="1"/>
</dbReference>
<keyword evidence="8 9" id="KW-0472">Membrane</keyword>
<keyword evidence="6 9" id="KW-1133">Transmembrane helix</keyword>
<organism evidence="10 11">
    <name type="scientific">Zhihengliuella alba</name>
    <dbReference type="NCBI Taxonomy" id="547018"/>
    <lineage>
        <taxon>Bacteria</taxon>
        <taxon>Bacillati</taxon>
        <taxon>Actinomycetota</taxon>
        <taxon>Actinomycetes</taxon>
        <taxon>Micrococcales</taxon>
        <taxon>Micrococcaceae</taxon>
        <taxon>Zhihengliuella</taxon>
    </lineage>
</organism>
<evidence type="ECO:0000256" key="9">
    <source>
        <dbReference type="HAMAP-Rule" id="MF_00422"/>
    </source>
</evidence>
<evidence type="ECO:0000256" key="3">
    <source>
        <dbReference type="ARBA" id="ARBA00022475"/>
    </source>
</evidence>
<feature type="transmembrane region" description="Helical" evidence="9">
    <location>
        <begin position="48"/>
        <end position="69"/>
    </location>
</feature>
<dbReference type="EMBL" id="BAABCJ010000001">
    <property type="protein sequence ID" value="GAA3698578.1"/>
    <property type="molecule type" value="Genomic_DNA"/>
</dbReference>
<proteinExistence type="inferred from homology"/>
<reference evidence="11" key="1">
    <citation type="journal article" date="2019" name="Int. J. Syst. Evol. Microbiol.">
        <title>The Global Catalogue of Microorganisms (GCM) 10K type strain sequencing project: providing services to taxonomists for standard genome sequencing and annotation.</title>
        <authorList>
            <consortium name="The Broad Institute Genomics Platform"/>
            <consortium name="The Broad Institute Genome Sequencing Center for Infectious Disease"/>
            <person name="Wu L."/>
            <person name="Ma J."/>
        </authorList>
    </citation>
    <scope>NUCLEOTIDE SEQUENCE [LARGE SCALE GENOMIC DNA]</scope>
    <source>
        <strain evidence="11">JCM 16961</strain>
    </source>
</reference>
<name>A0ABP7D2M9_9MICC</name>
<evidence type="ECO:0000256" key="5">
    <source>
        <dbReference type="ARBA" id="ARBA00022927"/>
    </source>
</evidence>
<dbReference type="Gene3D" id="1.20.5.1030">
    <property type="entry name" value="Preprotein translocase secy subunit"/>
    <property type="match status" value="1"/>
</dbReference>
<dbReference type="InterPro" id="IPR001901">
    <property type="entry name" value="Translocase_SecE/Sec61-g"/>
</dbReference>
<evidence type="ECO:0000256" key="1">
    <source>
        <dbReference type="ARBA" id="ARBA00004370"/>
    </source>
</evidence>
<gene>
    <name evidence="9 10" type="primary">secE</name>
    <name evidence="10" type="ORF">GCM10022377_09480</name>
</gene>
<dbReference type="InterPro" id="IPR005807">
    <property type="entry name" value="SecE_bac"/>
</dbReference>
<dbReference type="PANTHER" id="PTHR33910">
    <property type="entry name" value="PROTEIN TRANSLOCASE SUBUNIT SECE"/>
    <property type="match status" value="1"/>
</dbReference>
<dbReference type="HAMAP" id="MF_00422">
    <property type="entry name" value="SecE"/>
    <property type="match status" value="1"/>
</dbReference>
<protein>
    <recommendedName>
        <fullName evidence="9">Protein translocase subunit SecE</fullName>
    </recommendedName>
</protein>
<keyword evidence="3 9" id="KW-1003">Cell membrane</keyword>
<evidence type="ECO:0000256" key="2">
    <source>
        <dbReference type="ARBA" id="ARBA00022448"/>
    </source>
</evidence>
<evidence type="ECO:0000313" key="10">
    <source>
        <dbReference type="EMBL" id="GAA3698578.1"/>
    </source>
</evidence>
<dbReference type="Pfam" id="PF00584">
    <property type="entry name" value="SecE"/>
    <property type="match status" value="1"/>
</dbReference>
<evidence type="ECO:0000313" key="11">
    <source>
        <dbReference type="Proteomes" id="UP001501536"/>
    </source>
</evidence>
<keyword evidence="4 9" id="KW-0812">Transmembrane</keyword>
<keyword evidence="7 9" id="KW-0811">Translocation</keyword>
<evidence type="ECO:0000256" key="4">
    <source>
        <dbReference type="ARBA" id="ARBA00022692"/>
    </source>
</evidence>
<accession>A0ABP7D2M9</accession>
<comment type="subcellular location">
    <subcellularLocation>
        <location evidence="9">Cell membrane</location>
        <topology evidence="9">Single-pass membrane protein</topology>
    </subcellularLocation>
    <subcellularLocation>
        <location evidence="1">Membrane</location>
    </subcellularLocation>
</comment>
<dbReference type="NCBIfam" id="TIGR00964">
    <property type="entry name" value="secE_bact"/>
    <property type="match status" value="1"/>
</dbReference>
<comment type="caution">
    <text evidence="10">The sequence shown here is derived from an EMBL/GenBank/DDBJ whole genome shotgun (WGS) entry which is preliminary data.</text>
</comment>
<evidence type="ECO:0000256" key="7">
    <source>
        <dbReference type="ARBA" id="ARBA00023010"/>
    </source>
</evidence>
<keyword evidence="11" id="KW-1185">Reference proteome</keyword>
<sequence>MSDTAASDSNDMRAPKADNRGIFAKIALFLRQVVSELKKVVTPTKKEWVNYTITVLCFVIIVMLIVSALDFLFGNASIFVFTEPLEQ</sequence>
<evidence type="ECO:0000256" key="8">
    <source>
        <dbReference type="ARBA" id="ARBA00023136"/>
    </source>
</evidence>
<keyword evidence="2 9" id="KW-0813">Transport</keyword>
<evidence type="ECO:0000256" key="6">
    <source>
        <dbReference type="ARBA" id="ARBA00022989"/>
    </source>
</evidence>
<dbReference type="Proteomes" id="UP001501536">
    <property type="component" value="Unassembled WGS sequence"/>
</dbReference>
<comment type="similarity">
    <text evidence="9">Belongs to the SecE/SEC61-gamma family.</text>
</comment>
<comment type="function">
    <text evidence="9">Essential subunit of the Sec protein translocation channel SecYEG. Clamps together the 2 halves of SecY. May contact the channel plug during translocation.</text>
</comment>
<comment type="subunit">
    <text evidence="9">Component of the Sec protein translocase complex. Heterotrimer consisting of SecY, SecE and SecG subunits. The heterotrimers can form oligomers, although 1 heterotrimer is thought to be able to translocate proteins. Interacts with the ribosome. Interacts with SecDF, and other proteins may be involved. Interacts with SecA.</text>
</comment>
<dbReference type="InterPro" id="IPR038379">
    <property type="entry name" value="SecE_sf"/>
</dbReference>
<keyword evidence="5 9" id="KW-0653">Protein transport</keyword>